<protein>
    <recommendedName>
        <fullName evidence="4">DUF4350 domain-containing protein</fullName>
    </recommendedName>
</protein>
<accession>A0A521EPZ1</accession>
<sequence>MAKHLNNKHLIIAVLAAFALYFCALILAPQPIDWRLSFSKKDKIPFGNSILFDELKQLVSQDSISTMHSPIYSFLQQNDLQNSGWIFINDFFYPDELDTDKMLGAVEQGSHVFLAATSFSEDLYKTLRFKLNEDFTLTSAQNDSTILNLSNPLLRSNRGYIYKRAFNKVYFQSFDTLNTTVLGIGDKGVANFIKIKYGTGSFFINLNPLAFTNYNLLIGQNYEYAFKCLSYLPNTSVIWDEHYKQQSPVSGSAFRYILSQKALRNAWYMLLLGIIIYMVFAAKRRQRAIPIVQAPQNTSLSFVETIGRLYFSRKNHLDIALKRYTYFLAFLRRKYYIDTDNLHADSYKEISEKLNVPGYMVKQLFNMAQRFKKVKSITQEELEQFSKKIDFFYELK</sequence>
<dbReference type="RefSeq" id="WP_142534405.1">
    <property type="nucleotide sequence ID" value="NZ_FXTB01000010.1"/>
</dbReference>
<organism evidence="2 3">
    <name type="scientific">Saccharicrinis carchari</name>
    <dbReference type="NCBI Taxonomy" id="1168039"/>
    <lineage>
        <taxon>Bacteria</taxon>
        <taxon>Pseudomonadati</taxon>
        <taxon>Bacteroidota</taxon>
        <taxon>Bacteroidia</taxon>
        <taxon>Marinilabiliales</taxon>
        <taxon>Marinilabiliaceae</taxon>
        <taxon>Saccharicrinis</taxon>
    </lineage>
</organism>
<evidence type="ECO:0000313" key="3">
    <source>
        <dbReference type="Proteomes" id="UP000319040"/>
    </source>
</evidence>
<keyword evidence="1" id="KW-0812">Transmembrane</keyword>
<keyword evidence="3" id="KW-1185">Reference proteome</keyword>
<dbReference type="AlphaFoldDB" id="A0A521EPZ1"/>
<evidence type="ECO:0000256" key="1">
    <source>
        <dbReference type="SAM" id="Phobius"/>
    </source>
</evidence>
<dbReference type="Proteomes" id="UP000319040">
    <property type="component" value="Unassembled WGS sequence"/>
</dbReference>
<proteinExistence type="predicted"/>
<gene>
    <name evidence="2" type="ORF">SAMN06265379_11086</name>
</gene>
<feature type="transmembrane region" description="Helical" evidence="1">
    <location>
        <begin position="265"/>
        <end position="282"/>
    </location>
</feature>
<keyword evidence="1" id="KW-1133">Transmembrane helix</keyword>
<dbReference type="EMBL" id="FXTB01000010">
    <property type="protein sequence ID" value="SMO86009.1"/>
    <property type="molecule type" value="Genomic_DNA"/>
</dbReference>
<name>A0A521EPZ1_SACCC</name>
<keyword evidence="1" id="KW-0472">Membrane</keyword>
<evidence type="ECO:0000313" key="2">
    <source>
        <dbReference type="EMBL" id="SMO86009.1"/>
    </source>
</evidence>
<reference evidence="2 3" key="1">
    <citation type="submission" date="2017-05" db="EMBL/GenBank/DDBJ databases">
        <authorList>
            <person name="Varghese N."/>
            <person name="Submissions S."/>
        </authorList>
    </citation>
    <scope>NUCLEOTIDE SEQUENCE [LARGE SCALE GENOMIC DNA]</scope>
    <source>
        <strain evidence="2 3">DSM 27040</strain>
    </source>
</reference>
<dbReference type="OrthoDB" id="1111222at2"/>
<evidence type="ECO:0008006" key="4">
    <source>
        <dbReference type="Google" id="ProtNLM"/>
    </source>
</evidence>